<proteinExistence type="inferred from homology"/>
<dbReference type="UniPathway" id="UPA00028">
    <property type="reaction ID" value="UER00004"/>
</dbReference>
<gene>
    <name evidence="14" type="ORF">F9B85_09380</name>
</gene>
<dbReference type="GO" id="GO:0005737">
    <property type="term" value="C:cytoplasm"/>
    <property type="evidence" value="ECO:0007669"/>
    <property type="project" value="TreeGrafter"/>
</dbReference>
<evidence type="ECO:0000256" key="9">
    <source>
        <dbReference type="ARBA" id="ARBA00032024"/>
    </source>
</evidence>
<dbReference type="EC" id="1.1.1.169" evidence="4 11"/>
<comment type="pathway">
    <text evidence="2 11">Cofactor biosynthesis; (R)-pantothenate biosynthesis; (R)-pantoate from 3-methyl-2-oxobutanoate: step 2/2.</text>
</comment>
<dbReference type="Pfam" id="PF02558">
    <property type="entry name" value="ApbA"/>
    <property type="match status" value="1"/>
</dbReference>
<dbReference type="InterPro" id="IPR013328">
    <property type="entry name" value="6PGD_dom2"/>
</dbReference>
<comment type="catalytic activity">
    <reaction evidence="10 11">
        <text>(R)-pantoate + NADP(+) = 2-dehydropantoate + NADPH + H(+)</text>
        <dbReference type="Rhea" id="RHEA:16233"/>
        <dbReference type="ChEBI" id="CHEBI:11561"/>
        <dbReference type="ChEBI" id="CHEBI:15378"/>
        <dbReference type="ChEBI" id="CHEBI:15980"/>
        <dbReference type="ChEBI" id="CHEBI:57783"/>
        <dbReference type="ChEBI" id="CHEBI:58349"/>
        <dbReference type="EC" id="1.1.1.169"/>
    </reaction>
</comment>
<dbReference type="Gene3D" id="1.10.1040.10">
    <property type="entry name" value="N-(1-d-carboxylethyl)-l-norvaline Dehydrogenase, domain 2"/>
    <property type="match status" value="1"/>
</dbReference>
<dbReference type="GO" id="GO:0015940">
    <property type="term" value="P:pantothenate biosynthetic process"/>
    <property type="evidence" value="ECO:0007669"/>
    <property type="project" value="UniProtKB-UniPathway"/>
</dbReference>
<evidence type="ECO:0000259" key="12">
    <source>
        <dbReference type="Pfam" id="PF02558"/>
    </source>
</evidence>
<dbReference type="SUPFAM" id="SSF48179">
    <property type="entry name" value="6-phosphogluconate dehydrogenase C-terminal domain-like"/>
    <property type="match status" value="1"/>
</dbReference>
<evidence type="ECO:0000256" key="3">
    <source>
        <dbReference type="ARBA" id="ARBA00007870"/>
    </source>
</evidence>
<comment type="function">
    <text evidence="1 11">Catalyzes the NADPH-dependent reduction of ketopantoate into pantoic acid.</text>
</comment>
<keyword evidence="7 11" id="KW-0521">NADP</keyword>
<dbReference type="Proteomes" id="UP000468766">
    <property type="component" value="Unassembled WGS sequence"/>
</dbReference>
<dbReference type="NCBIfam" id="TIGR00745">
    <property type="entry name" value="apbA_panE"/>
    <property type="match status" value="1"/>
</dbReference>
<dbReference type="EMBL" id="WBXO01000006">
    <property type="protein sequence ID" value="KAB2952357.1"/>
    <property type="molecule type" value="Genomic_DNA"/>
</dbReference>
<evidence type="ECO:0000256" key="2">
    <source>
        <dbReference type="ARBA" id="ARBA00004994"/>
    </source>
</evidence>
<dbReference type="InterPro" id="IPR013332">
    <property type="entry name" value="KPR_N"/>
</dbReference>
<dbReference type="GO" id="GO:0008677">
    <property type="term" value="F:2-dehydropantoate 2-reductase activity"/>
    <property type="evidence" value="ECO:0007669"/>
    <property type="project" value="UniProtKB-EC"/>
</dbReference>
<dbReference type="Gene3D" id="3.40.50.720">
    <property type="entry name" value="NAD(P)-binding Rossmann-like Domain"/>
    <property type="match status" value="1"/>
</dbReference>
<dbReference type="GO" id="GO:0050661">
    <property type="term" value="F:NADP binding"/>
    <property type="evidence" value="ECO:0007669"/>
    <property type="project" value="TreeGrafter"/>
</dbReference>
<dbReference type="PANTHER" id="PTHR43765">
    <property type="entry name" value="2-DEHYDROPANTOATE 2-REDUCTASE-RELATED"/>
    <property type="match status" value="1"/>
</dbReference>
<evidence type="ECO:0000256" key="1">
    <source>
        <dbReference type="ARBA" id="ARBA00002919"/>
    </source>
</evidence>
<name>A0A6I0F546_9FIRM</name>
<comment type="caution">
    <text evidence="14">The sequence shown here is derived from an EMBL/GenBank/DDBJ whole genome shotgun (WGS) entry which is preliminary data.</text>
</comment>
<dbReference type="InterPro" id="IPR003710">
    <property type="entry name" value="ApbA"/>
</dbReference>
<dbReference type="InterPro" id="IPR036291">
    <property type="entry name" value="NAD(P)-bd_dom_sf"/>
</dbReference>
<evidence type="ECO:0000256" key="4">
    <source>
        <dbReference type="ARBA" id="ARBA00013014"/>
    </source>
</evidence>
<dbReference type="InterPro" id="IPR008927">
    <property type="entry name" value="6-PGluconate_DH-like_C_sf"/>
</dbReference>
<dbReference type="InterPro" id="IPR013752">
    <property type="entry name" value="KPA_reductase"/>
</dbReference>
<protein>
    <recommendedName>
        <fullName evidence="5 11">2-dehydropantoate 2-reductase</fullName>
        <ecNumber evidence="4 11">1.1.1.169</ecNumber>
    </recommendedName>
    <alternativeName>
        <fullName evidence="9 11">Ketopantoate reductase</fullName>
    </alternativeName>
</protein>
<feature type="domain" description="Ketopantoate reductase C-terminal" evidence="13">
    <location>
        <begin position="211"/>
        <end position="329"/>
    </location>
</feature>
<keyword evidence="15" id="KW-1185">Reference proteome</keyword>
<reference evidence="14 15" key="1">
    <citation type="submission" date="2019-10" db="EMBL/GenBank/DDBJ databases">
        <title>Whole-genome sequence of the extremophile Heliorestis acidaminivorans DSM 24790.</title>
        <authorList>
            <person name="Kyndt J.A."/>
            <person name="Meyer T.E."/>
        </authorList>
    </citation>
    <scope>NUCLEOTIDE SEQUENCE [LARGE SCALE GENOMIC DNA]</scope>
    <source>
        <strain evidence="14 15">DSM 24790</strain>
    </source>
</reference>
<feature type="domain" description="Ketopantoate reductase N-terminal" evidence="12">
    <location>
        <begin position="32"/>
        <end position="180"/>
    </location>
</feature>
<dbReference type="Pfam" id="PF08546">
    <property type="entry name" value="ApbA_C"/>
    <property type="match status" value="1"/>
</dbReference>
<dbReference type="InterPro" id="IPR050838">
    <property type="entry name" value="Ketopantoate_reductase"/>
</dbReference>
<dbReference type="OrthoDB" id="9793586at2"/>
<evidence type="ECO:0000256" key="8">
    <source>
        <dbReference type="ARBA" id="ARBA00023002"/>
    </source>
</evidence>
<evidence type="ECO:0000313" key="15">
    <source>
        <dbReference type="Proteomes" id="UP000468766"/>
    </source>
</evidence>
<evidence type="ECO:0000256" key="5">
    <source>
        <dbReference type="ARBA" id="ARBA00019465"/>
    </source>
</evidence>
<accession>A0A6I0F546</accession>
<dbReference type="PANTHER" id="PTHR43765:SF2">
    <property type="entry name" value="2-DEHYDROPANTOATE 2-REDUCTASE"/>
    <property type="match status" value="1"/>
</dbReference>
<sequence length="335" mass="36943">MTLPETSKKVLFLDQNIALAWNRKNKVSSMKIAILGAGAMGSLYGAFLGENGADVWLIDIWPEQVERLNKQGLVIEEGSNHKLYKVKATTEKEQIGPVDLILIFVKTYQTTEALRDISPLIHKQTIFMTLQNGLGNHELLAQRFGKSAVFAGTSSFGATLIEPGRIRIAGRGETVFGACNNNYRKEDLDKLFLLFEGSQLNPRLTEDALVQIWEKLLVNVGINALTAITNVPNGYLLKNDALLSLLEEAVTEAETVARKLKVTIAPNPVEKTKKIALLTGQNFSSMHQDLHKGRQTEIDAINGKVAELGSEIDLNTPVNKTLTLLIKAITEIKKK</sequence>
<organism evidence="14 15">
    <name type="scientific">Heliorestis acidaminivorans</name>
    <dbReference type="NCBI Taxonomy" id="553427"/>
    <lineage>
        <taxon>Bacteria</taxon>
        <taxon>Bacillati</taxon>
        <taxon>Bacillota</taxon>
        <taxon>Clostridia</taxon>
        <taxon>Eubacteriales</taxon>
        <taxon>Heliobacteriaceae</taxon>
        <taxon>Heliorestis</taxon>
    </lineage>
</organism>
<evidence type="ECO:0000256" key="11">
    <source>
        <dbReference type="RuleBase" id="RU362068"/>
    </source>
</evidence>
<keyword evidence="8 11" id="KW-0560">Oxidoreductase</keyword>
<dbReference type="AlphaFoldDB" id="A0A6I0F546"/>
<evidence type="ECO:0000256" key="7">
    <source>
        <dbReference type="ARBA" id="ARBA00022857"/>
    </source>
</evidence>
<evidence type="ECO:0000259" key="13">
    <source>
        <dbReference type="Pfam" id="PF08546"/>
    </source>
</evidence>
<evidence type="ECO:0000256" key="10">
    <source>
        <dbReference type="ARBA" id="ARBA00048793"/>
    </source>
</evidence>
<comment type="similarity">
    <text evidence="3 11">Belongs to the ketopantoate reductase family.</text>
</comment>
<dbReference type="SUPFAM" id="SSF51735">
    <property type="entry name" value="NAD(P)-binding Rossmann-fold domains"/>
    <property type="match status" value="1"/>
</dbReference>
<evidence type="ECO:0000256" key="6">
    <source>
        <dbReference type="ARBA" id="ARBA00022655"/>
    </source>
</evidence>
<keyword evidence="6 11" id="KW-0566">Pantothenate biosynthesis</keyword>
<evidence type="ECO:0000313" key="14">
    <source>
        <dbReference type="EMBL" id="KAB2952357.1"/>
    </source>
</evidence>